<comment type="caution">
    <text evidence="2">The sequence shown here is derived from an EMBL/GenBank/DDBJ whole genome shotgun (WGS) entry which is preliminary data.</text>
</comment>
<gene>
    <name evidence="2" type="ORF">GCM10007100_07420</name>
</gene>
<dbReference type="EMBL" id="BMXI01000002">
    <property type="protein sequence ID" value="GHC44666.1"/>
    <property type="molecule type" value="Genomic_DNA"/>
</dbReference>
<name>A0A918TGV8_9BACT</name>
<dbReference type="AlphaFoldDB" id="A0A918TGV8"/>
<dbReference type="RefSeq" id="WP_189567464.1">
    <property type="nucleotide sequence ID" value="NZ_BMXI01000002.1"/>
</dbReference>
<feature type="signal peptide" evidence="1">
    <location>
        <begin position="1"/>
        <end position="25"/>
    </location>
</feature>
<reference evidence="2" key="1">
    <citation type="journal article" date="2014" name="Int. J. Syst. Evol. Microbiol.">
        <title>Complete genome sequence of Corynebacterium casei LMG S-19264T (=DSM 44701T), isolated from a smear-ripened cheese.</title>
        <authorList>
            <consortium name="US DOE Joint Genome Institute (JGI-PGF)"/>
            <person name="Walter F."/>
            <person name="Albersmeier A."/>
            <person name="Kalinowski J."/>
            <person name="Ruckert C."/>
        </authorList>
    </citation>
    <scope>NUCLEOTIDE SEQUENCE</scope>
    <source>
        <strain evidence="2">KCTC 12988</strain>
    </source>
</reference>
<dbReference type="NCBIfam" id="NF042424">
    <property type="entry name" value="Amuc_1102_rel"/>
    <property type="match status" value="1"/>
</dbReference>
<evidence type="ECO:0000256" key="1">
    <source>
        <dbReference type="SAM" id="SignalP"/>
    </source>
</evidence>
<organism evidence="2 3">
    <name type="scientific">Roseibacillus persicicus</name>
    <dbReference type="NCBI Taxonomy" id="454148"/>
    <lineage>
        <taxon>Bacteria</taxon>
        <taxon>Pseudomonadati</taxon>
        <taxon>Verrucomicrobiota</taxon>
        <taxon>Verrucomicrobiia</taxon>
        <taxon>Verrucomicrobiales</taxon>
        <taxon>Verrucomicrobiaceae</taxon>
        <taxon>Roseibacillus</taxon>
    </lineage>
</organism>
<dbReference type="InterPro" id="IPR049970">
    <property type="entry name" value="Amuc_1102-like"/>
</dbReference>
<keyword evidence="3" id="KW-1185">Reference proteome</keyword>
<proteinExistence type="predicted"/>
<feature type="chain" id="PRO_5038100307" description="Carbohydrate-binding domain-containing protein" evidence="1">
    <location>
        <begin position="26"/>
        <end position="204"/>
    </location>
</feature>
<evidence type="ECO:0008006" key="4">
    <source>
        <dbReference type="Google" id="ProtNLM"/>
    </source>
</evidence>
<keyword evidence="1" id="KW-0732">Signal</keyword>
<reference evidence="2" key="2">
    <citation type="submission" date="2020-09" db="EMBL/GenBank/DDBJ databases">
        <authorList>
            <person name="Sun Q."/>
            <person name="Kim S."/>
        </authorList>
    </citation>
    <scope>NUCLEOTIDE SEQUENCE</scope>
    <source>
        <strain evidence="2">KCTC 12988</strain>
    </source>
</reference>
<evidence type="ECO:0000313" key="3">
    <source>
        <dbReference type="Proteomes" id="UP000644507"/>
    </source>
</evidence>
<sequence length="204" mass="23143">MQTSTLKKSVSLLLGLCFFATSALAQRVEVTADKPEFDDLQSPELGGNTGKKKWDPKDWLEVEVKLKLQAKPEPKDGFVDNLQIRWFVAVEDPVGKGYFLLEKDVTYVNIPVDEEVFASVYLAPSTIKRLTGGDRAGKQAVWGVAGEVTYNGTKVAEFSSKPTKEWWKSTKLARTDKFPLMSKGDTPFKFLWWDRYLQEQEGRR</sequence>
<accession>A0A918TGV8</accession>
<evidence type="ECO:0000313" key="2">
    <source>
        <dbReference type="EMBL" id="GHC44666.1"/>
    </source>
</evidence>
<protein>
    <recommendedName>
        <fullName evidence="4">Carbohydrate-binding domain-containing protein</fullName>
    </recommendedName>
</protein>
<dbReference type="Proteomes" id="UP000644507">
    <property type="component" value="Unassembled WGS sequence"/>
</dbReference>